<organism evidence="1 2">
    <name type="scientific">Candidatus Doudnabacteria bacterium RIFCSPHIGHO2_01_FULL_50_11</name>
    <dbReference type="NCBI Taxonomy" id="1817828"/>
    <lineage>
        <taxon>Bacteria</taxon>
        <taxon>Candidatus Doudnaibacteriota</taxon>
    </lineage>
</organism>
<dbReference type="SUPFAM" id="SSF89550">
    <property type="entry name" value="PHP domain-like"/>
    <property type="match status" value="1"/>
</dbReference>
<evidence type="ECO:0000313" key="1">
    <source>
        <dbReference type="EMBL" id="OGE89199.1"/>
    </source>
</evidence>
<dbReference type="AlphaFoldDB" id="A0A1F5PGZ8"/>
<dbReference type="PANTHER" id="PTHR40084">
    <property type="entry name" value="PHOSPHOHYDROLASE, PHP FAMILY"/>
    <property type="match status" value="1"/>
</dbReference>
<dbReference type="STRING" id="1817828.A2722_00490"/>
<dbReference type="Gene3D" id="3.20.20.140">
    <property type="entry name" value="Metal-dependent hydrolases"/>
    <property type="match status" value="1"/>
</dbReference>
<dbReference type="PANTHER" id="PTHR40084:SF1">
    <property type="entry name" value="PHOSPHOTRANSFERASE"/>
    <property type="match status" value="1"/>
</dbReference>
<protein>
    <recommendedName>
        <fullName evidence="3">DNA helicase UvrD</fullName>
    </recommendedName>
</protein>
<dbReference type="EMBL" id="MFEO01000026">
    <property type="protein sequence ID" value="OGE89199.1"/>
    <property type="molecule type" value="Genomic_DNA"/>
</dbReference>
<evidence type="ECO:0000313" key="2">
    <source>
        <dbReference type="Proteomes" id="UP000178377"/>
    </source>
</evidence>
<comment type="caution">
    <text evidence="1">The sequence shown here is derived from an EMBL/GenBank/DDBJ whole genome shotgun (WGS) entry which is preliminary data.</text>
</comment>
<dbReference type="CDD" id="cd19067">
    <property type="entry name" value="PfuEndoQ-like"/>
    <property type="match status" value="1"/>
</dbReference>
<sequence>MRVIADFHFHSRFARACSKDLTILNVERTAAFKGVHLLGTGDFTHPQWMAEIKRDLHSAPEAGLYCTDEKSPVRFVLTCEISSIYSQGGKTRRVHTVFVFPSLEAAEKFNQTLRKRGAKLAGDGRPIVGIPAKELAKIALDISPKAIVIPAHAWTPWFGVFGSMSGFDSLLECFEELTSQIFSIEMGMSSDASMNWRLSANDPITLLASSDAHSLHRIAREGNVFELSQRNQLSYDWVYATIKDKDSKKFPYTIKYYPQEGRYHYDGHAKCRFSCPPSQTKKLKGICPKCGGKLTVGVMARVEALADRPEGHTPKSPIPTKHLVPLEEIIAEALDKGVGTKTVQNEYEQLVKAAGGEYQVLLDLPIEELQKMTKPIITEGIKRVRGEKLHIEPGYDGEYGVINIFTPEERKELLGKKQDTLF</sequence>
<dbReference type="InterPro" id="IPR016195">
    <property type="entry name" value="Pol/histidinol_Pase-like"/>
</dbReference>
<gene>
    <name evidence="1" type="ORF">A2722_00490</name>
</gene>
<dbReference type="Proteomes" id="UP000178377">
    <property type="component" value="Unassembled WGS sequence"/>
</dbReference>
<proteinExistence type="predicted"/>
<evidence type="ECO:0008006" key="3">
    <source>
        <dbReference type="Google" id="ProtNLM"/>
    </source>
</evidence>
<accession>A0A1F5PGZ8</accession>
<reference evidence="1 2" key="1">
    <citation type="journal article" date="2016" name="Nat. Commun.">
        <title>Thousands of microbial genomes shed light on interconnected biogeochemical processes in an aquifer system.</title>
        <authorList>
            <person name="Anantharaman K."/>
            <person name="Brown C.T."/>
            <person name="Hug L.A."/>
            <person name="Sharon I."/>
            <person name="Castelle C.J."/>
            <person name="Probst A.J."/>
            <person name="Thomas B.C."/>
            <person name="Singh A."/>
            <person name="Wilkins M.J."/>
            <person name="Karaoz U."/>
            <person name="Brodie E.L."/>
            <person name="Williams K.H."/>
            <person name="Hubbard S.S."/>
            <person name="Banfield J.F."/>
        </authorList>
    </citation>
    <scope>NUCLEOTIDE SEQUENCE [LARGE SCALE GENOMIC DNA]</scope>
</reference>
<name>A0A1F5PGZ8_9BACT</name>